<gene>
    <name evidence="1" type="ORF">SAMN05421863_102541</name>
</gene>
<accession>A0A1I4QAM9</accession>
<dbReference type="RefSeq" id="WP_074905540.1">
    <property type="nucleotide sequence ID" value="NZ_FOUB01000025.1"/>
</dbReference>
<sequence>MLATPWAILLCKFNDDNSEPIYPRQRFDELFTSAGNGKFNMIDYFRDMSHGKLDLNGSRVFPLQGETDWYTISHPIADYLGFDTPVLGRGALLTWAREAAAPNGDDLTGFYNIVVVMNTATDLYGSLDGVATDDGRNGFNGMSSLSPSILGQEMGHGYGLDHARIEGSTADYMDPFDIMSTIGSFMAPHPFFTERDERGNPVFLIGPGLNAATMSHFGWLDSSRVWTSSSSSKTSTIKLRPLHRLDLPGYLCARINDLFIEFRMNDRWDAAFSEPVVLIHDFFDGHSYLRLADDGFGYFIASNTLSEGDVSNQPPPLHGAGMQITVTDIDAATQTATIQLQRWADTRPPGVGPGITFGGVDVGGGGWIFINGKFKPIPPHSPLYAILEQIAEVEQSQTLGNRLARGLVQQQAYSAIAATATEHATRALSLRQPTHGVLRSFSQRTRRNST</sequence>
<organism evidence="1 2">
    <name type="scientific">Nitrosomonas communis</name>
    <dbReference type="NCBI Taxonomy" id="44574"/>
    <lineage>
        <taxon>Bacteria</taxon>
        <taxon>Pseudomonadati</taxon>
        <taxon>Pseudomonadota</taxon>
        <taxon>Betaproteobacteria</taxon>
        <taxon>Nitrosomonadales</taxon>
        <taxon>Nitrosomonadaceae</taxon>
        <taxon>Nitrosomonas</taxon>
    </lineage>
</organism>
<proteinExistence type="predicted"/>
<name>A0A1I4QAM9_9PROT</name>
<protein>
    <submittedName>
        <fullName evidence="1">Uncharacterized protein</fullName>
    </submittedName>
</protein>
<keyword evidence="2" id="KW-1185">Reference proteome</keyword>
<reference evidence="2" key="1">
    <citation type="submission" date="2016-10" db="EMBL/GenBank/DDBJ databases">
        <authorList>
            <person name="Varghese N."/>
            <person name="Submissions S."/>
        </authorList>
    </citation>
    <scope>NUCLEOTIDE SEQUENCE [LARGE SCALE GENOMIC DNA]</scope>
    <source>
        <strain evidence="2">Nm44</strain>
    </source>
</reference>
<dbReference type="AlphaFoldDB" id="A0A1I4QAM9"/>
<evidence type="ECO:0000313" key="2">
    <source>
        <dbReference type="Proteomes" id="UP000183287"/>
    </source>
</evidence>
<dbReference type="EMBL" id="FOUB01000025">
    <property type="protein sequence ID" value="SFM36670.1"/>
    <property type="molecule type" value="Genomic_DNA"/>
</dbReference>
<evidence type="ECO:0000313" key="1">
    <source>
        <dbReference type="EMBL" id="SFM36670.1"/>
    </source>
</evidence>
<dbReference type="OrthoDB" id="5481934at2"/>
<dbReference type="Proteomes" id="UP000183287">
    <property type="component" value="Unassembled WGS sequence"/>
</dbReference>